<dbReference type="AlphaFoldDB" id="A0A6C0AWX5"/>
<reference evidence="2" key="1">
    <citation type="journal article" date="2020" name="Nature">
        <title>Giant virus diversity and host interactions through global metagenomics.</title>
        <authorList>
            <person name="Schulz F."/>
            <person name="Roux S."/>
            <person name="Paez-Espino D."/>
            <person name="Jungbluth S."/>
            <person name="Walsh D.A."/>
            <person name="Denef V.J."/>
            <person name="McMahon K.D."/>
            <person name="Konstantinidis K.T."/>
            <person name="Eloe-Fadrosh E.A."/>
            <person name="Kyrpides N.C."/>
            <person name="Woyke T."/>
        </authorList>
    </citation>
    <scope>NUCLEOTIDE SEQUENCE</scope>
    <source>
        <strain evidence="2">GVMAG-S-ERX555961-36</strain>
    </source>
</reference>
<protein>
    <submittedName>
        <fullName evidence="2">Uncharacterized protein</fullName>
    </submittedName>
</protein>
<keyword evidence="1" id="KW-0812">Transmembrane</keyword>
<organism evidence="2">
    <name type="scientific">viral metagenome</name>
    <dbReference type="NCBI Taxonomy" id="1070528"/>
    <lineage>
        <taxon>unclassified sequences</taxon>
        <taxon>metagenomes</taxon>
        <taxon>organismal metagenomes</taxon>
    </lineage>
</organism>
<proteinExistence type="predicted"/>
<sequence length="112" mass="12486">MKGTYTLSIVVCFVIILIFSSVYKAMSDKNSKIPWPPHVSKCPDYWVLSPGNPSECKPMRSDGDKRLNVLNGKNVSVPAYTTGTDIDEFRQTAMLDASFKHWDGVSNQVVSK</sequence>
<accession>A0A6C0AWX5</accession>
<name>A0A6C0AWX5_9ZZZZ</name>
<keyword evidence="1" id="KW-1133">Transmembrane helix</keyword>
<keyword evidence="1" id="KW-0472">Membrane</keyword>
<evidence type="ECO:0000313" key="2">
    <source>
        <dbReference type="EMBL" id="QHS83850.1"/>
    </source>
</evidence>
<evidence type="ECO:0000256" key="1">
    <source>
        <dbReference type="SAM" id="Phobius"/>
    </source>
</evidence>
<dbReference type="EMBL" id="MN738767">
    <property type="protein sequence ID" value="QHS83850.1"/>
    <property type="molecule type" value="Genomic_DNA"/>
</dbReference>
<feature type="transmembrane region" description="Helical" evidence="1">
    <location>
        <begin position="6"/>
        <end position="23"/>
    </location>
</feature>